<name>A0ABZ3FT46_9ACTN</name>
<feature type="transmembrane region" description="Helical" evidence="1">
    <location>
        <begin position="116"/>
        <end position="135"/>
    </location>
</feature>
<feature type="transmembrane region" description="Helical" evidence="1">
    <location>
        <begin position="45"/>
        <end position="66"/>
    </location>
</feature>
<feature type="transmembrane region" description="Helical" evidence="1">
    <location>
        <begin position="78"/>
        <end position="96"/>
    </location>
</feature>
<gene>
    <name evidence="2" type="ORF">AADG42_11680</name>
</gene>
<evidence type="ECO:0000256" key="1">
    <source>
        <dbReference type="SAM" id="Phobius"/>
    </source>
</evidence>
<dbReference type="EMBL" id="CP154795">
    <property type="protein sequence ID" value="XAN07939.1"/>
    <property type="molecule type" value="Genomic_DNA"/>
</dbReference>
<dbReference type="RefSeq" id="WP_425309396.1">
    <property type="nucleotide sequence ID" value="NZ_CP154795.1"/>
</dbReference>
<protein>
    <submittedName>
        <fullName evidence="2">DUF2752 domain-containing protein</fullName>
    </submittedName>
</protein>
<evidence type="ECO:0000313" key="3">
    <source>
        <dbReference type="Proteomes" id="UP001442841"/>
    </source>
</evidence>
<organism evidence="2 3">
    <name type="scientific">Ammonicoccus fulvus</name>
    <dbReference type="NCBI Taxonomy" id="3138240"/>
    <lineage>
        <taxon>Bacteria</taxon>
        <taxon>Bacillati</taxon>
        <taxon>Actinomycetota</taxon>
        <taxon>Actinomycetes</taxon>
        <taxon>Propionibacteriales</taxon>
        <taxon>Propionibacteriaceae</taxon>
        <taxon>Ammonicoccus</taxon>
    </lineage>
</organism>
<dbReference type="Pfam" id="PF10825">
    <property type="entry name" value="DUF2752"/>
    <property type="match status" value="1"/>
</dbReference>
<keyword evidence="1" id="KW-0472">Membrane</keyword>
<accession>A0ABZ3FT46</accession>
<dbReference type="InterPro" id="IPR021215">
    <property type="entry name" value="DUF2752"/>
</dbReference>
<proteinExistence type="predicted"/>
<feature type="transmembrane region" description="Helical" evidence="1">
    <location>
        <begin position="17"/>
        <end position="39"/>
    </location>
</feature>
<keyword evidence="1" id="KW-1133">Transmembrane helix</keyword>
<reference evidence="2 3" key="1">
    <citation type="submission" date="2024-04" db="EMBL/GenBank/DDBJ databases">
        <title>Isolation of an actinomycete strain from pig manure.</title>
        <authorList>
            <person name="Gong T."/>
            <person name="Yu Z."/>
            <person name="An M."/>
            <person name="Wei C."/>
            <person name="Yang W."/>
            <person name="Liu L."/>
        </authorList>
    </citation>
    <scope>NUCLEOTIDE SEQUENCE [LARGE SCALE GENOMIC DNA]</scope>
    <source>
        <strain evidence="2 3">ZF39</strain>
    </source>
</reference>
<sequence length="139" mass="14067">MTTLAPDVVGVDGRRRFALLSILGGTCLAAGGVYVVTGQGVPCPFLALTGLLCPVCGSSRMGAALLGGDVAGAWGWNPFVLVLGVALGFAWLWTGVRLMAGRPAGLPGPLGFLDRLSPLALVAVLGVPALVFGVLRNLL</sequence>
<evidence type="ECO:0000313" key="2">
    <source>
        <dbReference type="EMBL" id="XAN07939.1"/>
    </source>
</evidence>
<keyword evidence="3" id="KW-1185">Reference proteome</keyword>
<keyword evidence="1" id="KW-0812">Transmembrane</keyword>
<dbReference type="Proteomes" id="UP001442841">
    <property type="component" value="Chromosome"/>
</dbReference>